<dbReference type="GO" id="GO:0005249">
    <property type="term" value="F:voltage-gated potassium channel activity"/>
    <property type="evidence" value="ECO:0007669"/>
    <property type="project" value="TreeGrafter"/>
</dbReference>
<feature type="region of interest" description="Disordered" evidence="7">
    <location>
        <begin position="1"/>
        <end position="45"/>
    </location>
</feature>
<feature type="transmembrane region" description="Helical" evidence="8">
    <location>
        <begin position="1171"/>
        <end position="1199"/>
    </location>
</feature>
<feature type="domain" description="Cyclic nucleotide-binding" evidence="9">
    <location>
        <begin position="598"/>
        <end position="705"/>
    </location>
</feature>
<evidence type="ECO:0000256" key="8">
    <source>
        <dbReference type="SAM" id="Phobius"/>
    </source>
</evidence>
<sequence length="1530" mass="175202">MNLAAPTVASLGELDGLHRNEDRASNGHSEKSSRGHLTHQSTKEKALTSVHYLDKSMRKLSSHLPSIESLNGAIIRQGSHLKEAMKTLQREGSSRVFERLSLLSHHSTGESTKSRRRHRDSSEDERPVAPRVQAVPDAPDRVMVIKRSSSSRQRNSSVVRRGSTTGSIRLGSKVSPIDQIGPPLIHKSEAGLIPTILVASKLKSKAHIIRMRRRQTKQLQQLEIAGMLSRHRKVLQQYSIRVVQEEDGNDENVVLIGGDKTFLILPTHNWYKLWQLSTLVVIIYQSIMIPYQLSFDTSSTPPTQDFTNIGLNIIFGMDLIFTFNCAVADTSLPDTYITKRSTIFIRYLRGWFILDLLACFPIDLIVYSTYSGTSNMNLHVLSLLKVLRLPRLLRLARFVRILRILRIPPEWKRWLLYSRYAHLIRLGSLLTAFLYLMHIFTCIWGGYITEPDWSSFMYGASSQNTTGYILGFYFVLTTVMGQNSSLQTQSEYLYACMLIVVGCVLMATVFGNVANLISNFYENQNNYKKKMEQLLGSMNLMKLPLDLQNRINEYYQVMWERHGTLDGQPLMFTKELSKNLSVEVELYLRMDMINRVPVFQKCSKKVVQEIVMQLQLQVYLPGDYIVVKGEIGFDMYFVQSGTCEVTKSLSAEPQPYQPDVVLKVLEQGDYFGEIALLMNCKRTANVRASTFAEVCVLTRSAFDNITSKYIEDRATIEQFITEMYDPKALEAIMKQQHEDTPKPHEIRMEKQMGKVFDYLQETNTKIERLESLMEVFLSNQSMRHSNSHSYHLNHSHDNFQPLKEWSEIMEKSQRDSDLSTKIPSEPLASNRSGKIIPFAPDRLSFVAPPGENPLRFLDESLSSSGDINCVPSIIESKRGSGGIRANVTALRAIGHLKKKQKERRDRVQQKQLDTDRHKDILEQYTIRSTNKNTEENKQKLPFLLLNPAATWFKCWQLMTLGIICYQSFQTPYALAFSDSNNDPMTDYFGITTNTIFGIDMLLSFNTAIPDPLDPERYVIDRKVIVKQYVLGWFVLDLLACFPIDIVLYASITSTAHLSILGLLKSLRLPRLLRLARLVRVLKILQIPIEWKRWLMYSRYSHLIRLFTMIAAFIFVVHIMACIWNGSVATPGWQNISFGNNTTVDLYVLSYFFTLVTLVGQNMTLSTQAEYIFSIALLIMGSMLMAIVFGNVANLLANFYENQNNYKKKMEWLFESMGAMKLPLDLQNRINDYYQVMWEKHGTLDGQVAVLTQELSRNLSIEVELYLRMEMINRVPIFHSCSKKVVQEIVMRLDMDIFLPGDYIVVRGEVAWEMYFVQSGICEVTKGGRDGSLVSSQMRLNMVEEEVVLRLLSQGDFFGEIALLMQCKRTANVRAQTFSELCVLTRDVFEEISSKFIEDRERMEEIIVQRYHTDVLKQIEAERQQIKNSKSIAALPIGSVPTPTTPQPPVSPRISSESNAKVLQMLSDLSDRLCNLEHKVQNIEDAQRHCFNKILSVLQVRKKRTSKPKVHHKKSDEHNSSSDDGDPIHPE</sequence>
<evidence type="ECO:0000256" key="2">
    <source>
        <dbReference type="ARBA" id="ARBA00022448"/>
    </source>
</evidence>
<dbReference type="InterPro" id="IPR018488">
    <property type="entry name" value="cNMP-bd_CS"/>
</dbReference>
<dbReference type="InterPro" id="IPR018490">
    <property type="entry name" value="cNMP-bd_dom_sf"/>
</dbReference>
<proteinExistence type="predicted"/>
<dbReference type="PANTHER" id="PTHR45689:SF5">
    <property type="entry name" value="I[[H]] CHANNEL, ISOFORM E"/>
    <property type="match status" value="1"/>
</dbReference>
<feature type="transmembrane region" description="Helical" evidence="8">
    <location>
        <begin position="467"/>
        <end position="485"/>
    </location>
</feature>
<dbReference type="CDD" id="cd00038">
    <property type="entry name" value="CAP_ED"/>
    <property type="match status" value="2"/>
</dbReference>
<dbReference type="GO" id="GO:0035725">
    <property type="term" value="P:sodium ion transmembrane transport"/>
    <property type="evidence" value="ECO:0007669"/>
    <property type="project" value="TreeGrafter"/>
</dbReference>
<feature type="region of interest" description="Disordered" evidence="7">
    <location>
        <begin position="1433"/>
        <end position="1455"/>
    </location>
</feature>
<keyword evidence="3 8" id="KW-0812">Transmembrane</keyword>
<feature type="compositionally biased region" description="Basic and acidic residues" evidence="7">
    <location>
        <begin position="1513"/>
        <end position="1530"/>
    </location>
</feature>
<dbReference type="Gene3D" id="1.10.287.630">
    <property type="entry name" value="Helix hairpin bin"/>
    <property type="match status" value="2"/>
</dbReference>
<evidence type="ECO:0000313" key="11">
    <source>
        <dbReference type="Proteomes" id="UP000243217"/>
    </source>
</evidence>
<feature type="transmembrane region" description="Helical" evidence="8">
    <location>
        <begin position="492"/>
        <end position="514"/>
    </location>
</feature>
<feature type="transmembrane region" description="Helical" evidence="8">
    <location>
        <begin position="423"/>
        <end position="447"/>
    </location>
</feature>
<keyword evidence="5" id="KW-0406">Ion transport</keyword>
<keyword evidence="4 8" id="KW-1133">Transmembrane helix</keyword>
<feature type="region of interest" description="Disordered" evidence="7">
    <location>
        <begin position="1501"/>
        <end position="1530"/>
    </location>
</feature>
<dbReference type="SUPFAM" id="SSF51206">
    <property type="entry name" value="cAMP-binding domain-like"/>
    <property type="match status" value="2"/>
</dbReference>
<organism evidence="10 11">
    <name type="scientific">Thraustotheca clavata</name>
    <dbReference type="NCBI Taxonomy" id="74557"/>
    <lineage>
        <taxon>Eukaryota</taxon>
        <taxon>Sar</taxon>
        <taxon>Stramenopiles</taxon>
        <taxon>Oomycota</taxon>
        <taxon>Saprolegniomycetes</taxon>
        <taxon>Saprolegniales</taxon>
        <taxon>Achlyaceae</taxon>
        <taxon>Thraustotheca</taxon>
    </lineage>
</organism>
<dbReference type="GO" id="GO:0098855">
    <property type="term" value="C:HCN channel complex"/>
    <property type="evidence" value="ECO:0007669"/>
    <property type="project" value="TreeGrafter"/>
</dbReference>
<dbReference type="PANTHER" id="PTHR45689">
    <property type="entry name" value="I[[H]] CHANNEL, ISOFORM E"/>
    <property type="match status" value="1"/>
</dbReference>
<evidence type="ECO:0000313" key="10">
    <source>
        <dbReference type="EMBL" id="OQR81338.1"/>
    </source>
</evidence>
<feature type="compositionally biased region" description="Basic residues" evidence="7">
    <location>
        <begin position="1501"/>
        <end position="1512"/>
    </location>
</feature>
<evidence type="ECO:0000256" key="4">
    <source>
        <dbReference type="ARBA" id="ARBA00022989"/>
    </source>
</evidence>
<feature type="compositionally biased region" description="Basic and acidic residues" evidence="7">
    <location>
        <begin position="15"/>
        <end position="33"/>
    </location>
</feature>
<accession>A0A1V9Y6N0</accession>
<feature type="transmembrane region" description="Helical" evidence="8">
    <location>
        <begin position="1102"/>
        <end position="1125"/>
    </location>
</feature>
<feature type="transmembrane region" description="Helical" evidence="8">
    <location>
        <begin position="1145"/>
        <end position="1164"/>
    </location>
</feature>
<feature type="domain" description="Cyclic nucleotide-binding" evidence="9">
    <location>
        <begin position="1276"/>
        <end position="1409"/>
    </location>
</feature>
<evidence type="ECO:0000256" key="6">
    <source>
        <dbReference type="ARBA" id="ARBA00023136"/>
    </source>
</evidence>
<evidence type="ECO:0000256" key="5">
    <source>
        <dbReference type="ARBA" id="ARBA00023065"/>
    </source>
</evidence>
<dbReference type="InterPro" id="IPR014710">
    <property type="entry name" value="RmlC-like_jellyroll"/>
</dbReference>
<evidence type="ECO:0000256" key="3">
    <source>
        <dbReference type="ARBA" id="ARBA00022692"/>
    </source>
</evidence>
<dbReference type="SUPFAM" id="SSF81324">
    <property type="entry name" value="Voltage-gated potassium channels"/>
    <property type="match status" value="2"/>
</dbReference>
<gene>
    <name evidence="10" type="ORF">THRCLA_11821</name>
</gene>
<feature type="transmembrane region" description="Helical" evidence="8">
    <location>
        <begin position="270"/>
        <end position="289"/>
    </location>
</feature>
<feature type="transmembrane region" description="Helical" evidence="8">
    <location>
        <begin position="309"/>
        <end position="327"/>
    </location>
</feature>
<dbReference type="GO" id="GO:0003254">
    <property type="term" value="P:regulation of membrane depolarization"/>
    <property type="evidence" value="ECO:0007669"/>
    <property type="project" value="TreeGrafter"/>
</dbReference>
<evidence type="ECO:0000256" key="1">
    <source>
        <dbReference type="ARBA" id="ARBA00004141"/>
    </source>
</evidence>
<feature type="region of interest" description="Disordered" evidence="7">
    <location>
        <begin position="102"/>
        <end position="170"/>
    </location>
</feature>
<dbReference type="Pfam" id="PF00520">
    <property type="entry name" value="Ion_trans"/>
    <property type="match status" value="2"/>
</dbReference>
<reference evidence="10 11" key="1">
    <citation type="journal article" date="2014" name="Genome Biol. Evol.">
        <title>The secreted proteins of Achlya hypogyna and Thraustotheca clavata identify the ancestral oomycete secretome and reveal gene acquisitions by horizontal gene transfer.</title>
        <authorList>
            <person name="Misner I."/>
            <person name="Blouin N."/>
            <person name="Leonard G."/>
            <person name="Richards T.A."/>
            <person name="Lane C.E."/>
        </authorList>
    </citation>
    <scope>NUCLEOTIDE SEQUENCE [LARGE SCALE GENOMIC DNA]</scope>
    <source>
        <strain evidence="10 11">ATCC 34112</strain>
    </source>
</reference>
<dbReference type="InterPro" id="IPR000595">
    <property type="entry name" value="cNMP-bd_dom"/>
</dbReference>
<protein>
    <submittedName>
        <fullName evidence="10">Voltage-gated Ion Channel (VIC) Superfamily</fullName>
    </submittedName>
</protein>
<dbReference type="OrthoDB" id="421226at2759"/>
<keyword evidence="2" id="KW-0813">Transport</keyword>
<dbReference type="PROSITE" id="PS50042">
    <property type="entry name" value="CNMP_BINDING_3"/>
    <property type="match status" value="2"/>
</dbReference>
<keyword evidence="6 8" id="KW-0472">Membrane</keyword>
<dbReference type="Pfam" id="PF00027">
    <property type="entry name" value="cNMP_binding"/>
    <property type="match status" value="2"/>
</dbReference>
<dbReference type="PROSITE" id="PS00888">
    <property type="entry name" value="CNMP_BINDING_1"/>
    <property type="match status" value="2"/>
</dbReference>
<comment type="subcellular location">
    <subcellularLocation>
        <location evidence="1">Membrane</location>
        <topology evidence="1">Multi-pass membrane protein</topology>
    </subcellularLocation>
</comment>
<dbReference type="Proteomes" id="UP000243217">
    <property type="component" value="Unassembled WGS sequence"/>
</dbReference>
<dbReference type="PROSITE" id="PS00889">
    <property type="entry name" value="CNMP_BINDING_2"/>
    <property type="match status" value="2"/>
</dbReference>
<feature type="compositionally biased region" description="Low complexity" evidence="7">
    <location>
        <begin position="147"/>
        <end position="163"/>
    </location>
</feature>
<dbReference type="InterPro" id="IPR005821">
    <property type="entry name" value="Ion_trans_dom"/>
</dbReference>
<dbReference type="EMBL" id="JNBS01005032">
    <property type="protein sequence ID" value="OQR81338.1"/>
    <property type="molecule type" value="Genomic_DNA"/>
</dbReference>
<comment type="caution">
    <text evidence="10">The sequence shown here is derived from an EMBL/GenBank/DDBJ whole genome shotgun (WGS) entry which is preliminary data.</text>
</comment>
<dbReference type="Gene3D" id="2.60.120.10">
    <property type="entry name" value="Jelly Rolls"/>
    <property type="match status" value="2"/>
</dbReference>
<dbReference type="SMART" id="SM00100">
    <property type="entry name" value="cNMP"/>
    <property type="match status" value="2"/>
</dbReference>
<keyword evidence="11" id="KW-1185">Reference proteome</keyword>
<feature type="transmembrane region" description="Helical" evidence="8">
    <location>
        <begin position="348"/>
        <end position="370"/>
    </location>
</feature>
<evidence type="ECO:0000259" key="9">
    <source>
        <dbReference type="PROSITE" id="PS50042"/>
    </source>
</evidence>
<dbReference type="Gene3D" id="1.10.287.70">
    <property type="match status" value="2"/>
</dbReference>
<name>A0A1V9Y6N0_9STRA</name>
<dbReference type="InterPro" id="IPR051413">
    <property type="entry name" value="K/Na_HCN_channel"/>
</dbReference>
<evidence type="ECO:0000256" key="7">
    <source>
        <dbReference type="SAM" id="MobiDB-lite"/>
    </source>
</evidence>